<dbReference type="GO" id="GO:0005737">
    <property type="term" value="C:cytoplasm"/>
    <property type="evidence" value="ECO:0007669"/>
    <property type="project" value="EnsemblFungi"/>
</dbReference>
<dbReference type="InterPro" id="IPR000719">
    <property type="entry name" value="Prot_kinase_dom"/>
</dbReference>
<feature type="region of interest" description="Disordered" evidence="11">
    <location>
        <begin position="178"/>
        <end position="259"/>
    </location>
</feature>
<dbReference type="FunFam" id="1.10.510.10:FF:000121">
    <property type="entry name" value="Serine/threonine-protein kinase nrc-2"/>
    <property type="match status" value="1"/>
</dbReference>
<dbReference type="InParanoid" id="G0V6L9"/>
<keyword evidence="10" id="KW-0175">Coiled coil</keyword>
<feature type="region of interest" description="Disordered" evidence="11">
    <location>
        <begin position="1"/>
        <end position="116"/>
    </location>
</feature>
<dbReference type="GO" id="GO:0043332">
    <property type="term" value="C:mating projection tip"/>
    <property type="evidence" value="ECO:0007669"/>
    <property type="project" value="EnsemblFungi"/>
</dbReference>
<dbReference type="AlphaFoldDB" id="G0V6L9"/>
<evidence type="ECO:0000256" key="4">
    <source>
        <dbReference type="ARBA" id="ARBA00022679"/>
    </source>
</evidence>
<feature type="compositionally biased region" description="Polar residues" evidence="11">
    <location>
        <begin position="101"/>
        <end position="116"/>
    </location>
</feature>
<evidence type="ECO:0000256" key="1">
    <source>
        <dbReference type="ARBA" id="ARBA00009903"/>
    </source>
</evidence>
<dbReference type="EMBL" id="HE576752">
    <property type="protein sequence ID" value="CCC67115.1"/>
    <property type="molecule type" value="Genomic_DNA"/>
</dbReference>
<dbReference type="PROSITE" id="PS00108">
    <property type="entry name" value="PROTEIN_KINASE_ST"/>
    <property type="match status" value="1"/>
</dbReference>
<feature type="compositionally biased region" description="Polar residues" evidence="11">
    <location>
        <begin position="210"/>
        <end position="230"/>
    </location>
</feature>
<evidence type="ECO:0000313" key="13">
    <source>
        <dbReference type="EMBL" id="CCC67115.1"/>
    </source>
</evidence>
<keyword evidence="14" id="KW-1185">Reference proteome</keyword>
<dbReference type="Pfam" id="PF00069">
    <property type="entry name" value="Pkinase"/>
    <property type="match status" value="1"/>
</dbReference>
<dbReference type="GeneID" id="96900596"/>
<gene>
    <name evidence="13" type="primary">NCAS0A05570</name>
    <name evidence="13" type="ordered locus">NCAS_0A05570</name>
</gene>
<feature type="compositionally biased region" description="Low complexity" evidence="11">
    <location>
        <begin position="24"/>
        <end position="60"/>
    </location>
</feature>
<comment type="catalytic activity">
    <reaction evidence="9">
        <text>L-seryl-[protein] + ATP = O-phospho-L-seryl-[protein] + ADP + H(+)</text>
        <dbReference type="Rhea" id="RHEA:17989"/>
        <dbReference type="Rhea" id="RHEA-COMP:9863"/>
        <dbReference type="Rhea" id="RHEA-COMP:11604"/>
        <dbReference type="ChEBI" id="CHEBI:15378"/>
        <dbReference type="ChEBI" id="CHEBI:29999"/>
        <dbReference type="ChEBI" id="CHEBI:30616"/>
        <dbReference type="ChEBI" id="CHEBI:83421"/>
        <dbReference type="ChEBI" id="CHEBI:456216"/>
        <dbReference type="EC" id="2.7.11.1"/>
    </reaction>
</comment>
<dbReference type="GO" id="GO:0061092">
    <property type="term" value="P:positive regulation of phospholipid translocation"/>
    <property type="evidence" value="ECO:0007669"/>
    <property type="project" value="EnsemblFungi"/>
</dbReference>
<organism evidence="13 14">
    <name type="scientific">Naumovozyma castellii</name>
    <name type="common">Yeast</name>
    <name type="synonym">Saccharomyces castellii</name>
    <dbReference type="NCBI Taxonomy" id="27288"/>
    <lineage>
        <taxon>Eukaryota</taxon>
        <taxon>Fungi</taxon>
        <taxon>Dikarya</taxon>
        <taxon>Ascomycota</taxon>
        <taxon>Saccharomycotina</taxon>
        <taxon>Saccharomycetes</taxon>
        <taxon>Saccharomycetales</taxon>
        <taxon>Saccharomycetaceae</taxon>
        <taxon>Naumovozyma</taxon>
    </lineage>
</organism>
<dbReference type="GO" id="GO:0000749">
    <property type="term" value="P:response to pheromone triggering conjugation with cellular fusion"/>
    <property type="evidence" value="ECO:0007669"/>
    <property type="project" value="EnsemblFungi"/>
</dbReference>
<feature type="region of interest" description="Disordered" evidence="11">
    <location>
        <begin position="898"/>
        <end position="918"/>
    </location>
</feature>
<feature type="compositionally biased region" description="Polar residues" evidence="11">
    <location>
        <begin position="61"/>
        <end position="71"/>
    </location>
</feature>
<keyword evidence="7" id="KW-0067">ATP-binding</keyword>
<dbReference type="Gene3D" id="1.10.510.10">
    <property type="entry name" value="Transferase(Phosphotransferase) domain 1"/>
    <property type="match status" value="1"/>
</dbReference>
<dbReference type="GO" id="GO:0005524">
    <property type="term" value="F:ATP binding"/>
    <property type="evidence" value="ECO:0007669"/>
    <property type="project" value="UniProtKB-KW"/>
</dbReference>
<protein>
    <recommendedName>
        <fullName evidence="2">non-specific serine/threonine protein kinase</fullName>
        <ecNumber evidence="2">2.7.11.1</ecNumber>
    </recommendedName>
</protein>
<evidence type="ECO:0000256" key="2">
    <source>
        <dbReference type="ARBA" id="ARBA00012513"/>
    </source>
</evidence>
<evidence type="ECO:0000256" key="10">
    <source>
        <dbReference type="SAM" id="Coils"/>
    </source>
</evidence>
<dbReference type="KEGG" id="ncs:NCAS_0A05570"/>
<feature type="domain" description="Protein kinase" evidence="12">
    <location>
        <begin position="519"/>
        <end position="800"/>
    </location>
</feature>
<accession>G0V6L9</accession>
<feature type="region of interest" description="Disordered" evidence="11">
    <location>
        <begin position="393"/>
        <end position="425"/>
    </location>
</feature>
<dbReference type="FunCoup" id="G0V6L9">
    <property type="interactions" value="279"/>
</dbReference>
<feature type="region of interest" description="Disordered" evidence="11">
    <location>
        <begin position="289"/>
        <end position="311"/>
    </location>
</feature>
<evidence type="ECO:0000256" key="11">
    <source>
        <dbReference type="SAM" id="MobiDB-lite"/>
    </source>
</evidence>
<dbReference type="eggNOG" id="KOG0610">
    <property type="taxonomic scope" value="Eukaryota"/>
</dbReference>
<dbReference type="InterPro" id="IPR011009">
    <property type="entry name" value="Kinase-like_dom_sf"/>
</dbReference>
<dbReference type="EC" id="2.7.11.1" evidence="2"/>
<dbReference type="GO" id="GO:0004674">
    <property type="term" value="F:protein serine/threonine kinase activity"/>
    <property type="evidence" value="ECO:0007669"/>
    <property type="project" value="UniProtKB-KW"/>
</dbReference>
<evidence type="ECO:0000313" key="14">
    <source>
        <dbReference type="Proteomes" id="UP000001640"/>
    </source>
</evidence>
<feature type="compositionally biased region" description="Polar residues" evidence="11">
    <location>
        <begin position="289"/>
        <end position="299"/>
    </location>
</feature>
<dbReference type="CDD" id="cd05574">
    <property type="entry name" value="STKc_phototropin_like"/>
    <property type="match status" value="1"/>
</dbReference>
<dbReference type="OrthoDB" id="432483at2759"/>
<dbReference type="OMA" id="SHRAFFK"/>
<feature type="coiled-coil region" evidence="10">
    <location>
        <begin position="826"/>
        <end position="860"/>
    </location>
</feature>
<dbReference type="PROSITE" id="PS50011">
    <property type="entry name" value="PROTEIN_KINASE_DOM"/>
    <property type="match status" value="1"/>
</dbReference>
<dbReference type="InterPro" id="IPR008271">
    <property type="entry name" value="Ser/Thr_kinase_AS"/>
</dbReference>
<dbReference type="HOGENOM" id="CLU_000288_84_2_1"/>
<proteinExistence type="inferred from homology"/>
<dbReference type="GO" id="GO:2000370">
    <property type="term" value="P:positive regulation of clathrin-dependent endocytosis"/>
    <property type="evidence" value="ECO:0007669"/>
    <property type="project" value="EnsemblFungi"/>
</dbReference>
<feature type="region of interest" description="Disordered" evidence="11">
    <location>
        <begin position="443"/>
        <end position="504"/>
    </location>
</feature>
<dbReference type="SMART" id="SM00220">
    <property type="entry name" value="S_TKc"/>
    <property type="match status" value="1"/>
</dbReference>
<dbReference type="PANTHER" id="PTHR45637">
    <property type="entry name" value="FLIPPASE KINASE 1-RELATED"/>
    <property type="match status" value="1"/>
</dbReference>
<evidence type="ECO:0000256" key="3">
    <source>
        <dbReference type="ARBA" id="ARBA00022527"/>
    </source>
</evidence>
<evidence type="ECO:0000256" key="5">
    <source>
        <dbReference type="ARBA" id="ARBA00022741"/>
    </source>
</evidence>
<dbReference type="SUPFAM" id="SSF56112">
    <property type="entry name" value="Protein kinase-like (PK-like)"/>
    <property type="match status" value="1"/>
</dbReference>
<evidence type="ECO:0000256" key="6">
    <source>
        <dbReference type="ARBA" id="ARBA00022777"/>
    </source>
</evidence>
<comment type="similarity">
    <text evidence="1">Belongs to the protein kinase superfamily. AGC Ser/Thr protein kinase family.</text>
</comment>
<keyword evidence="5" id="KW-0547">Nucleotide-binding</keyword>
<sequence length="918" mass="102963">MMSDQLKEHDSFHVPPPIGAKNRSSSFSKMLSSRPWKRSSPATPSNPTSMNSSSSTLNLSGIQSKLESYTENGKERSRTNSEVDENGTTPSRLSKLKNMFRASSTSSDNELTASEMRSNKVRYLEPMTPANTTEMTTPMRSPSQPNDLLSFPSYHGEEAVEEPREAHTVVHSYNPFINDISPSPPLFENPKTPSNNSRRRSPSTPIMPSHTHQTSLESWRVTNDSSSNPSAGGRFSPTNPFRERTNSGTPYNNPEHRGVIPPHIIASQEYTGSFPSLTNNPLSSTEYLTATSSTTSSGYPQPPTPAPLSNNNLQKDILRNLSNMSLNEIKENEELDEFAMAGSAGAGGGRDSFLSASERREISASPIKDGSTTPYMTSDDPQPFPSIVVGYDGDDDGADGTVDKDDFITTPSPRLQSPSQNENNNMKRILRRAASETDAVHMAKNNGTSNGQIQRESTPEDNNSDINSKRSNTVSASKFIPSEPPRIPAVEEEPKRSRRLRNKSFSNKFKDITVGPQSFEKIKLLGQGDVGKVYLVREKKTNRLYALKIFSKSEMIKRKKIKRILAEQEILATSNHPFVVTLYHSFQSEDYLYFCMEYCMGGEFFRALQTRRTKCISEDDARFYASEVTAALEYLHLLGFIYRDLKPENILLHKSGHIMLSDFDLSVQAKDAKVPVMKGSAESTVVDTKICSDGFRTNSFVGTEEYIAPEVIRGNGHTAAVDWWTLGILIYEMLFGFTPFKGSSSNETFSNILKNDVSFPNNNDISRNCKDLIKKLLCKNEAKRLGSKMGAADVKRHPFFKKVQWSFLRNQEPPLIPILSENGCDFAKLSHNKKKGKDKSEELQKELEEQERIMFQEQVEYDDEVSEEDPFHDFNSMSLMQQDNNSLIYGDNNSYGKISYTPNSNRSRSNSHRAFFKR</sequence>
<feature type="compositionally biased region" description="Basic residues" evidence="11">
    <location>
        <begin position="909"/>
        <end position="918"/>
    </location>
</feature>
<feature type="compositionally biased region" description="Basic and acidic residues" evidence="11">
    <location>
        <begin position="72"/>
        <end position="81"/>
    </location>
</feature>
<feature type="compositionally biased region" description="Basic and acidic residues" evidence="11">
    <location>
        <begin position="1"/>
        <end position="12"/>
    </location>
</feature>
<dbReference type="Proteomes" id="UP000001640">
    <property type="component" value="Chromosome 1"/>
</dbReference>
<dbReference type="Gene3D" id="3.30.200.20">
    <property type="entry name" value="Phosphorylase Kinase, domain 1"/>
    <property type="match status" value="1"/>
</dbReference>
<dbReference type="STRING" id="1064592.G0V6L9"/>
<reference evidence="13 14" key="1">
    <citation type="journal article" date="2011" name="Proc. Natl. Acad. Sci. U.S.A.">
        <title>Evolutionary erosion of yeast sex chromosomes by mating-type switching accidents.</title>
        <authorList>
            <person name="Gordon J.L."/>
            <person name="Armisen D."/>
            <person name="Proux-Wera E."/>
            <person name="Oheigeartaigh S.S."/>
            <person name="Byrne K.P."/>
            <person name="Wolfe K.H."/>
        </authorList>
    </citation>
    <scope>NUCLEOTIDE SEQUENCE [LARGE SCALE GENOMIC DNA]</scope>
    <source>
        <strain evidence="14">ATCC 76901 / BCRC 22586 / CBS 4309 / NBRC 1992 / NRRL Y-12630</strain>
    </source>
</reference>
<feature type="compositionally biased region" description="Polar residues" evidence="11">
    <location>
        <begin position="445"/>
        <end position="476"/>
    </location>
</feature>
<comment type="catalytic activity">
    <reaction evidence="8">
        <text>L-threonyl-[protein] + ATP = O-phospho-L-threonyl-[protein] + ADP + H(+)</text>
        <dbReference type="Rhea" id="RHEA:46608"/>
        <dbReference type="Rhea" id="RHEA-COMP:11060"/>
        <dbReference type="Rhea" id="RHEA-COMP:11605"/>
        <dbReference type="ChEBI" id="CHEBI:15378"/>
        <dbReference type="ChEBI" id="CHEBI:30013"/>
        <dbReference type="ChEBI" id="CHEBI:30616"/>
        <dbReference type="ChEBI" id="CHEBI:61977"/>
        <dbReference type="ChEBI" id="CHEBI:456216"/>
        <dbReference type="EC" id="2.7.11.1"/>
    </reaction>
</comment>
<name>G0V6L9_NAUCA</name>
<dbReference type="FunFam" id="3.30.200.20:FF:000078">
    <property type="entry name" value="Serine/threonine-protein kinase nrc-2"/>
    <property type="match status" value="1"/>
</dbReference>
<evidence type="ECO:0000259" key="12">
    <source>
        <dbReference type="PROSITE" id="PS50011"/>
    </source>
</evidence>
<keyword evidence="4" id="KW-0808">Transferase</keyword>
<reference key="2">
    <citation type="submission" date="2011-08" db="EMBL/GenBank/DDBJ databases">
        <title>Genome sequence of Naumovozyma castellii.</title>
        <authorList>
            <person name="Gordon J.L."/>
            <person name="Armisen D."/>
            <person name="Proux-Wera E."/>
            <person name="OhEigeartaigh S.S."/>
            <person name="Byrne K.P."/>
            <person name="Wolfe K.H."/>
        </authorList>
    </citation>
    <scope>NUCLEOTIDE SEQUENCE</scope>
    <source>
        <strain>Type strain:CBS 4309</strain>
    </source>
</reference>
<evidence type="ECO:0000256" key="8">
    <source>
        <dbReference type="ARBA" id="ARBA00047899"/>
    </source>
</evidence>
<dbReference type="RefSeq" id="XP_003673498.1">
    <property type="nucleotide sequence ID" value="XM_003673450.1"/>
</dbReference>
<keyword evidence="3" id="KW-0723">Serine/threonine-protein kinase</keyword>
<dbReference type="GO" id="GO:0005886">
    <property type="term" value="C:plasma membrane"/>
    <property type="evidence" value="ECO:0007669"/>
    <property type="project" value="EnsemblFungi"/>
</dbReference>
<keyword evidence="6" id="KW-0418">Kinase</keyword>
<evidence type="ECO:0000256" key="9">
    <source>
        <dbReference type="ARBA" id="ARBA00048679"/>
    </source>
</evidence>
<evidence type="ECO:0000256" key="7">
    <source>
        <dbReference type="ARBA" id="ARBA00022840"/>
    </source>
</evidence>
<feature type="compositionally biased region" description="Polar residues" evidence="11">
    <location>
        <begin position="409"/>
        <end position="425"/>
    </location>
</feature>